<dbReference type="Proteomes" id="UP000007875">
    <property type="component" value="Unassembled WGS sequence"/>
</dbReference>
<organism evidence="2 3">
    <name type="scientific">Ciona savignyi</name>
    <name type="common">Pacific transparent sea squirt</name>
    <dbReference type="NCBI Taxonomy" id="51511"/>
    <lineage>
        <taxon>Eukaryota</taxon>
        <taxon>Metazoa</taxon>
        <taxon>Chordata</taxon>
        <taxon>Tunicata</taxon>
        <taxon>Ascidiacea</taxon>
        <taxon>Phlebobranchia</taxon>
        <taxon>Cionidae</taxon>
        <taxon>Ciona</taxon>
    </lineage>
</organism>
<reference evidence="2" key="2">
    <citation type="submission" date="2025-08" db="UniProtKB">
        <authorList>
            <consortium name="Ensembl"/>
        </authorList>
    </citation>
    <scope>IDENTIFICATION</scope>
</reference>
<keyword evidence="3" id="KW-1185">Reference proteome</keyword>
<reference evidence="2" key="3">
    <citation type="submission" date="2025-09" db="UniProtKB">
        <authorList>
            <consortium name="Ensembl"/>
        </authorList>
    </citation>
    <scope>IDENTIFICATION</scope>
</reference>
<dbReference type="InParanoid" id="H2Z1W8"/>
<dbReference type="Ensembl" id="ENSCSAVT00000011714.1">
    <property type="protein sequence ID" value="ENSCSAVP00000011580.1"/>
    <property type="gene ID" value="ENSCSAVG00000006791.1"/>
</dbReference>
<reference evidence="3" key="1">
    <citation type="submission" date="2003-08" db="EMBL/GenBank/DDBJ databases">
        <authorList>
            <person name="Birren B."/>
            <person name="Nusbaum C."/>
            <person name="Abebe A."/>
            <person name="Abouelleil A."/>
            <person name="Adekoya E."/>
            <person name="Ait-zahra M."/>
            <person name="Allen N."/>
            <person name="Allen T."/>
            <person name="An P."/>
            <person name="Anderson M."/>
            <person name="Anderson S."/>
            <person name="Arachchi H."/>
            <person name="Armbruster J."/>
            <person name="Bachantsang P."/>
            <person name="Baldwin J."/>
            <person name="Barry A."/>
            <person name="Bayul T."/>
            <person name="Blitshsteyn B."/>
            <person name="Bloom T."/>
            <person name="Blye J."/>
            <person name="Boguslavskiy L."/>
            <person name="Borowsky M."/>
            <person name="Boukhgalter B."/>
            <person name="Brunache A."/>
            <person name="Butler J."/>
            <person name="Calixte N."/>
            <person name="Calvo S."/>
            <person name="Camarata J."/>
            <person name="Campo K."/>
            <person name="Chang J."/>
            <person name="Cheshatsang Y."/>
            <person name="Citroen M."/>
            <person name="Collymore A."/>
            <person name="Considine T."/>
            <person name="Cook A."/>
            <person name="Cooke P."/>
            <person name="Corum B."/>
            <person name="Cuomo C."/>
            <person name="David R."/>
            <person name="Dawoe T."/>
            <person name="Degray S."/>
            <person name="Dodge S."/>
            <person name="Dooley K."/>
            <person name="Dorje P."/>
            <person name="Dorjee K."/>
            <person name="Dorris L."/>
            <person name="Duffey N."/>
            <person name="Dupes A."/>
            <person name="Elkins T."/>
            <person name="Engels R."/>
            <person name="Erickson J."/>
            <person name="Farina A."/>
            <person name="Faro S."/>
            <person name="Ferreira P."/>
            <person name="Fischer H."/>
            <person name="Fitzgerald M."/>
            <person name="Foley K."/>
            <person name="Gage D."/>
            <person name="Galagan J."/>
            <person name="Gearin G."/>
            <person name="Gnerre S."/>
            <person name="Gnirke A."/>
            <person name="Goyette A."/>
            <person name="Graham J."/>
            <person name="Grandbois E."/>
            <person name="Gyaltsen K."/>
            <person name="Hafez N."/>
            <person name="Hagopian D."/>
            <person name="Hagos B."/>
            <person name="Hall J."/>
            <person name="Hatcher B."/>
            <person name="Heller A."/>
            <person name="Higgins H."/>
            <person name="Honan T."/>
            <person name="Horn A."/>
            <person name="Houde N."/>
            <person name="Hughes L."/>
            <person name="Hulme W."/>
            <person name="Husby E."/>
            <person name="Iliev I."/>
            <person name="Jaffe D."/>
            <person name="Jones C."/>
            <person name="Kamal M."/>
            <person name="Kamat A."/>
            <person name="Kamvysselis M."/>
            <person name="Karlsson E."/>
            <person name="Kells C."/>
            <person name="Kieu A."/>
            <person name="Kisner P."/>
            <person name="Kodira C."/>
            <person name="Kulbokas E."/>
            <person name="Labutti K."/>
            <person name="Lama D."/>
            <person name="Landers T."/>
            <person name="Leger J."/>
            <person name="Levine S."/>
            <person name="Lewis D."/>
            <person name="Lewis T."/>
            <person name="Lindblad-toh K."/>
            <person name="Liu X."/>
            <person name="Lokyitsang T."/>
            <person name="Lokyitsang Y."/>
            <person name="Lucien O."/>
            <person name="Lui A."/>
            <person name="Ma L.J."/>
            <person name="Mabbitt R."/>
            <person name="Macdonald J."/>
            <person name="Maclean C."/>
            <person name="Major J."/>
            <person name="Manning J."/>
            <person name="Marabella R."/>
            <person name="Maru K."/>
            <person name="Matthews C."/>
            <person name="Mauceli E."/>
            <person name="Mccarthy M."/>
            <person name="Mcdonough S."/>
            <person name="Mcghee T."/>
            <person name="Meldrim J."/>
            <person name="Meneus L."/>
            <person name="Mesirov J."/>
            <person name="Mihalev A."/>
            <person name="Mihova T."/>
            <person name="Mikkelsen T."/>
            <person name="Mlenga V."/>
            <person name="Moru K."/>
            <person name="Mozes J."/>
            <person name="Mulrain L."/>
            <person name="Munson G."/>
            <person name="Naylor J."/>
            <person name="Newes C."/>
            <person name="Nguyen C."/>
            <person name="Nguyen N."/>
            <person name="Nguyen T."/>
            <person name="Nicol R."/>
            <person name="Nielsen C."/>
            <person name="Nizzari M."/>
            <person name="Norbu C."/>
            <person name="Norbu N."/>
            <person name="O'donnell P."/>
            <person name="Okoawo O."/>
            <person name="O'leary S."/>
            <person name="Omotosho B."/>
            <person name="O'neill K."/>
            <person name="Osman S."/>
            <person name="Parker S."/>
            <person name="Perrin D."/>
            <person name="Phunkhang P."/>
            <person name="Piqani B."/>
            <person name="Purcell S."/>
            <person name="Rachupka T."/>
            <person name="Ramasamy U."/>
            <person name="Rameau R."/>
            <person name="Ray V."/>
            <person name="Raymond C."/>
            <person name="Retta R."/>
            <person name="Richardson S."/>
            <person name="Rise C."/>
            <person name="Rodriguez J."/>
            <person name="Rogers J."/>
            <person name="Rogov P."/>
            <person name="Rutman M."/>
            <person name="Schupbach R."/>
            <person name="Seaman C."/>
            <person name="Settipalli S."/>
            <person name="Sharpe T."/>
            <person name="Sheridan J."/>
            <person name="Sherpa N."/>
            <person name="Shi J."/>
            <person name="Smirnov S."/>
            <person name="Smith C."/>
            <person name="Sougnez C."/>
            <person name="Spencer B."/>
            <person name="Stalker J."/>
            <person name="Stange-thomann N."/>
            <person name="Stavropoulos S."/>
            <person name="Stetson K."/>
            <person name="Stone C."/>
            <person name="Stone S."/>
            <person name="Stubbs M."/>
            <person name="Talamas J."/>
            <person name="Tchuinga P."/>
            <person name="Tenzing P."/>
            <person name="Tesfaye S."/>
            <person name="Theodore J."/>
            <person name="Thoulutsang Y."/>
            <person name="Topham K."/>
            <person name="Towey S."/>
            <person name="Tsamla T."/>
            <person name="Tsomo N."/>
            <person name="Vallee D."/>
            <person name="Vassiliev H."/>
            <person name="Venkataraman V."/>
            <person name="Vinson J."/>
            <person name="Vo A."/>
            <person name="Wade C."/>
            <person name="Wang S."/>
            <person name="Wangchuk T."/>
            <person name="Wangdi T."/>
            <person name="Whittaker C."/>
            <person name="Wilkinson J."/>
            <person name="Wu Y."/>
            <person name="Wyman D."/>
            <person name="Yadav S."/>
            <person name="Yang S."/>
            <person name="Yang X."/>
            <person name="Yeager S."/>
            <person name="Yee E."/>
            <person name="Young G."/>
            <person name="Zainoun J."/>
            <person name="Zembeck L."/>
            <person name="Zimmer A."/>
            <person name="Zody M."/>
            <person name="Lander E."/>
        </authorList>
    </citation>
    <scope>NUCLEOTIDE SEQUENCE [LARGE SCALE GENOMIC DNA]</scope>
</reference>
<dbReference type="AlphaFoldDB" id="H2Z1W8"/>
<evidence type="ECO:0000313" key="2">
    <source>
        <dbReference type="Ensembl" id="ENSCSAVP00000011580.1"/>
    </source>
</evidence>
<protein>
    <submittedName>
        <fullName evidence="2">Uncharacterized protein</fullName>
    </submittedName>
</protein>
<proteinExistence type="predicted"/>
<dbReference type="HOGENOM" id="CLU_2009009_0_0_1"/>
<feature type="region of interest" description="Disordered" evidence="1">
    <location>
        <begin position="1"/>
        <end position="83"/>
    </location>
</feature>
<name>H2Z1W8_CIOSA</name>
<sequence>MNSLRGFNRADKGSQNNLVDFSGTDDKPQGSIQSSACSSADEETIFDMTAKGDSLKRKRRKKLKEGESPCDVSGDVVQPDGVEPTNVQSCGNIDSMLPPTNPFWTASPIGDTVSLASSAGEGNP</sequence>
<evidence type="ECO:0000256" key="1">
    <source>
        <dbReference type="SAM" id="MobiDB-lite"/>
    </source>
</evidence>
<accession>H2Z1W8</accession>
<evidence type="ECO:0000313" key="3">
    <source>
        <dbReference type="Proteomes" id="UP000007875"/>
    </source>
</evidence>